<dbReference type="InterPro" id="IPR013057">
    <property type="entry name" value="AA_transpt_TM"/>
</dbReference>
<dbReference type="WBParaSite" id="SBAD_0000108601-mRNA-1">
    <property type="protein sequence ID" value="SBAD_0000108601-mRNA-1"/>
    <property type="gene ID" value="SBAD_0000108601"/>
</dbReference>
<evidence type="ECO:0000256" key="5">
    <source>
        <dbReference type="ARBA" id="ARBA00022989"/>
    </source>
</evidence>
<dbReference type="OrthoDB" id="513400at2759"/>
<evidence type="ECO:0000256" key="7">
    <source>
        <dbReference type="SAM" id="Phobius"/>
    </source>
</evidence>
<evidence type="ECO:0000256" key="3">
    <source>
        <dbReference type="ARBA" id="ARBA00022692"/>
    </source>
</evidence>
<comment type="subcellular location">
    <subcellularLocation>
        <location evidence="1">Membrane</location>
        <topology evidence="1">Multi-pass membrane protein</topology>
    </subcellularLocation>
</comment>
<evidence type="ECO:0000256" key="2">
    <source>
        <dbReference type="ARBA" id="ARBA00022448"/>
    </source>
</evidence>
<gene>
    <name evidence="9" type="ORF">SBAD_LOCUS1054</name>
</gene>
<feature type="transmembrane region" description="Helical" evidence="7">
    <location>
        <begin position="20"/>
        <end position="40"/>
    </location>
</feature>
<feature type="domain" description="Amino acid transporter transmembrane" evidence="8">
    <location>
        <begin position="18"/>
        <end position="186"/>
    </location>
</feature>
<evidence type="ECO:0000256" key="4">
    <source>
        <dbReference type="ARBA" id="ARBA00022970"/>
    </source>
</evidence>
<accession>A0A183IBR0</accession>
<dbReference type="GO" id="GO:0016020">
    <property type="term" value="C:membrane"/>
    <property type="evidence" value="ECO:0007669"/>
    <property type="project" value="UniProtKB-SubCell"/>
</dbReference>
<keyword evidence="3 7" id="KW-0812">Transmembrane</keyword>
<dbReference type="EMBL" id="UZAM01006695">
    <property type="protein sequence ID" value="VDO93046.1"/>
    <property type="molecule type" value="Genomic_DNA"/>
</dbReference>
<evidence type="ECO:0000256" key="1">
    <source>
        <dbReference type="ARBA" id="ARBA00004141"/>
    </source>
</evidence>
<dbReference type="Pfam" id="PF01490">
    <property type="entry name" value="Aa_trans"/>
    <property type="match status" value="1"/>
</dbReference>
<reference evidence="9 10" key="2">
    <citation type="submission" date="2018-11" db="EMBL/GenBank/DDBJ databases">
        <authorList>
            <consortium name="Pathogen Informatics"/>
        </authorList>
    </citation>
    <scope>NUCLEOTIDE SEQUENCE [LARGE SCALE GENOMIC DNA]</scope>
</reference>
<protein>
    <submittedName>
        <fullName evidence="11">Aa_trans domain-containing protein</fullName>
    </submittedName>
</protein>
<feature type="transmembrane region" description="Helical" evidence="7">
    <location>
        <begin position="161"/>
        <end position="179"/>
    </location>
</feature>
<keyword evidence="2" id="KW-0813">Transport</keyword>
<feature type="transmembrane region" description="Helical" evidence="7">
    <location>
        <begin position="131"/>
        <end position="149"/>
    </location>
</feature>
<name>A0A183IBR0_9BILA</name>
<dbReference type="PANTHER" id="PTHR22950">
    <property type="entry name" value="AMINO ACID TRANSPORTER"/>
    <property type="match status" value="1"/>
</dbReference>
<keyword evidence="5 7" id="KW-1133">Transmembrane helix</keyword>
<keyword evidence="4" id="KW-0029">Amino-acid transport</keyword>
<keyword evidence="6 7" id="KW-0472">Membrane</keyword>
<dbReference type="AlphaFoldDB" id="A0A183IBR0"/>
<feature type="transmembrane region" description="Helical" evidence="7">
    <location>
        <begin position="46"/>
        <end position="74"/>
    </location>
</feature>
<feature type="transmembrane region" description="Helical" evidence="7">
    <location>
        <begin position="95"/>
        <end position="119"/>
    </location>
</feature>
<reference evidence="11" key="1">
    <citation type="submission" date="2016-06" db="UniProtKB">
        <authorList>
            <consortium name="WormBaseParasite"/>
        </authorList>
    </citation>
    <scope>IDENTIFICATION</scope>
</reference>
<proteinExistence type="predicted"/>
<evidence type="ECO:0000259" key="8">
    <source>
        <dbReference type="Pfam" id="PF01490"/>
    </source>
</evidence>
<evidence type="ECO:0000313" key="10">
    <source>
        <dbReference type="Proteomes" id="UP000270296"/>
    </source>
</evidence>
<dbReference type="GO" id="GO:0015179">
    <property type="term" value="F:L-amino acid transmembrane transporter activity"/>
    <property type="evidence" value="ECO:0007669"/>
    <property type="project" value="TreeGrafter"/>
</dbReference>
<evidence type="ECO:0000313" key="9">
    <source>
        <dbReference type="EMBL" id="VDO93046.1"/>
    </source>
</evidence>
<evidence type="ECO:0000256" key="6">
    <source>
        <dbReference type="ARBA" id="ARBA00023136"/>
    </source>
</evidence>
<organism evidence="11">
    <name type="scientific">Soboliphyme baturini</name>
    <dbReference type="NCBI Taxonomy" id="241478"/>
    <lineage>
        <taxon>Eukaryota</taxon>
        <taxon>Metazoa</taxon>
        <taxon>Ecdysozoa</taxon>
        <taxon>Nematoda</taxon>
        <taxon>Enoplea</taxon>
        <taxon>Dorylaimia</taxon>
        <taxon>Dioctophymatida</taxon>
        <taxon>Dioctophymatoidea</taxon>
        <taxon>Soboliphymatidae</taxon>
        <taxon>Soboliphyme</taxon>
    </lineage>
</organism>
<evidence type="ECO:0000313" key="11">
    <source>
        <dbReference type="WBParaSite" id="SBAD_0000108601-mRNA-1"/>
    </source>
</evidence>
<keyword evidence="10" id="KW-1185">Reference proteome</keyword>
<dbReference type="PANTHER" id="PTHR22950:SF646">
    <property type="entry name" value="SODIUM-COUPLED NEUTRAL AMINO ACID TRANSPORTER 10-RELATED"/>
    <property type="match status" value="1"/>
</dbReference>
<dbReference type="Proteomes" id="UP000270296">
    <property type="component" value="Unassembled WGS sequence"/>
</dbReference>
<sequence>MDKIGLRNSDVGMISLSTRWLLSLNLVNGVMGVSALVLPSCFHQCGILLGCVLLLITNFFTKLSCSFLMLAAGLTHRDTYDGLGMKAYGQVGKGCVEVVTALYVFGNLIAFFVVVADITPSLLKVFIDTDLVLGPLSVTAVAAFAMLPLSLSRSVRTVCKFSLAAMVCYLMLVLRLLVLCKNCLLVEQTFEEVNY</sequence>